<evidence type="ECO:0000313" key="1">
    <source>
        <dbReference type="EMBL" id="OBZ79752.1"/>
    </source>
</evidence>
<dbReference type="AlphaFoldDB" id="A0A1C7MSA4"/>
<dbReference type="EMBL" id="LUGG01000001">
    <property type="protein sequence ID" value="OBZ79752.1"/>
    <property type="molecule type" value="Genomic_DNA"/>
</dbReference>
<dbReference type="Proteomes" id="UP000092993">
    <property type="component" value="Unassembled WGS sequence"/>
</dbReference>
<evidence type="ECO:0000313" key="2">
    <source>
        <dbReference type="Proteomes" id="UP000092993"/>
    </source>
</evidence>
<comment type="caution">
    <text evidence="1">The sequence shown here is derived from an EMBL/GenBank/DDBJ whole genome shotgun (WGS) entry which is preliminary data.</text>
</comment>
<reference evidence="1 2" key="1">
    <citation type="submission" date="2016-03" db="EMBL/GenBank/DDBJ databases">
        <title>Whole genome sequencing of Grifola frondosa 9006-11.</title>
        <authorList>
            <person name="Min B."/>
            <person name="Park H."/>
            <person name="Kim J.-G."/>
            <person name="Cho H."/>
            <person name="Oh Y.-L."/>
            <person name="Kong W.-S."/>
            <person name="Choi I.-G."/>
        </authorList>
    </citation>
    <scope>NUCLEOTIDE SEQUENCE [LARGE SCALE GENOMIC DNA]</scope>
    <source>
        <strain evidence="1 2">9006-11</strain>
    </source>
</reference>
<proteinExistence type="predicted"/>
<name>A0A1C7MSA4_GRIFR</name>
<sequence length="173" mass="19256">MYLLHDVNLIIEHFLSRLPGIDVFTCIGQSTTGYSRPDIKYVVNGKTVLILEYKRTNTLRDSDWTDAALVRPGRTAQQILHGISPGKQTALTHNAATVSKQASKYSSQCGLVVICNYQNMIVLDLKPALHNARWNDITNPVKYFFSDGQTITHKQLLLAALIYGLRKAGLQGV</sequence>
<gene>
    <name evidence="1" type="ORF">A0H81_01325</name>
</gene>
<dbReference type="STRING" id="5627.A0A1C7MSA4"/>
<dbReference type="OrthoDB" id="2896980at2759"/>
<accession>A0A1C7MSA4</accession>
<keyword evidence="2" id="KW-1185">Reference proteome</keyword>
<protein>
    <submittedName>
        <fullName evidence="1">Uncharacterized protein</fullName>
    </submittedName>
</protein>
<organism evidence="1 2">
    <name type="scientific">Grifola frondosa</name>
    <name type="common">Maitake</name>
    <name type="synonym">Polyporus frondosus</name>
    <dbReference type="NCBI Taxonomy" id="5627"/>
    <lineage>
        <taxon>Eukaryota</taxon>
        <taxon>Fungi</taxon>
        <taxon>Dikarya</taxon>
        <taxon>Basidiomycota</taxon>
        <taxon>Agaricomycotina</taxon>
        <taxon>Agaricomycetes</taxon>
        <taxon>Polyporales</taxon>
        <taxon>Grifolaceae</taxon>
        <taxon>Grifola</taxon>
    </lineage>
</organism>